<sequence length="351" mass="36410">MAEVPKIVANNNARAKAKRADAQALRGTMDIAQVGRGTIADIAESAGQLVATSYADNMVSLIEPRTRSIRDIAVDGEPFAVVATADRAYVAVSGAEFDGVAVIDVATGAELAAYPLASGVSALAVSPDGKRVFAGRAGDTYIDVAVIDITADRVGTIEIATGAAISIDALAVDHTGRRLYVATTDEMGSQLVVVDTETARIRNTIVIGAPIRSLALGPDNTAYVLTSDLTARGEVHVVDLAAGRVTGRFPVGDAPTQLVLGADGTRAYVVDYDRVSVFCTQTNAVVDTIAADVQPSCVTVSRDGSRLYVADVVGDVTAVAVEAPKPLLYSQFMATKSVTMNEVRALEPATV</sequence>
<organism evidence="3 4">
    <name type="scientific">Mycolicibacterium mucogenicum</name>
    <name type="common">Mycobacterium mucogenicum</name>
    <dbReference type="NCBI Taxonomy" id="56689"/>
    <lineage>
        <taxon>Bacteria</taxon>
        <taxon>Bacillati</taxon>
        <taxon>Actinomycetota</taxon>
        <taxon>Actinomycetes</taxon>
        <taxon>Mycobacteriales</taxon>
        <taxon>Mycobacteriaceae</taxon>
        <taxon>Mycolicibacterium</taxon>
    </lineage>
</organism>
<accession>A0A4R5WP57</accession>
<evidence type="ECO:0000256" key="1">
    <source>
        <dbReference type="ARBA" id="ARBA00022729"/>
    </source>
</evidence>
<name>A0A4R5WP57_MYCMU</name>
<feature type="domain" description="YNCE-like beta-propeller" evidence="2">
    <location>
        <begin position="40"/>
        <end position="311"/>
    </location>
</feature>
<keyword evidence="1" id="KW-0732">Signal</keyword>
<evidence type="ECO:0000313" key="3">
    <source>
        <dbReference type="EMBL" id="TDK93229.1"/>
    </source>
</evidence>
<evidence type="ECO:0000259" key="2">
    <source>
        <dbReference type="Pfam" id="PF21783"/>
    </source>
</evidence>
<dbReference type="EMBL" id="SDLO01000002">
    <property type="protein sequence ID" value="TDK93229.1"/>
    <property type="molecule type" value="Genomic_DNA"/>
</dbReference>
<proteinExistence type="predicted"/>
<dbReference type="InterPro" id="IPR048433">
    <property type="entry name" value="YNCE-like_beta-prop"/>
</dbReference>
<dbReference type="PANTHER" id="PTHR47197:SF3">
    <property type="entry name" value="DIHYDRO-HEME D1 DEHYDROGENASE"/>
    <property type="match status" value="1"/>
</dbReference>
<gene>
    <name evidence="3" type="ORF">EUA03_02150</name>
</gene>
<dbReference type="SUPFAM" id="SSF50969">
    <property type="entry name" value="YVTN repeat-like/Quinoprotein amine dehydrogenase"/>
    <property type="match status" value="1"/>
</dbReference>
<dbReference type="InterPro" id="IPR015943">
    <property type="entry name" value="WD40/YVTN_repeat-like_dom_sf"/>
</dbReference>
<comment type="caution">
    <text evidence="3">The sequence shown here is derived from an EMBL/GenBank/DDBJ whole genome shotgun (WGS) entry which is preliminary data.</text>
</comment>
<reference evidence="3 4" key="1">
    <citation type="submission" date="2019-01" db="EMBL/GenBank/DDBJ databases">
        <title>High-quality-draft genome sequences of five non-tuberculosis mycobacteriaceae isolated from a nosocomial environment.</title>
        <authorList>
            <person name="Tiago I."/>
            <person name="Alarico S."/>
            <person name="Pereira S.G."/>
            <person name="Coelho C."/>
            <person name="Maranha A."/>
            <person name="Empadinhas N."/>
        </authorList>
    </citation>
    <scope>NUCLEOTIDE SEQUENCE [LARGE SCALE GENOMIC DNA]</scope>
    <source>
        <strain evidence="3 4">24AIII</strain>
    </source>
</reference>
<dbReference type="AlphaFoldDB" id="A0A4R5WP57"/>
<dbReference type="Proteomes" id="UP000294929">
    <property type="component" value="Unassembled WGS sequence"/>
</dbReference>
<dbReference type="InterPro" id="IPR011044">
    <property type="entry name" value="Quino_amine_DH_bsu"/>
</dbReference>
<dbReference type="Gene3D" id="2.130.10.10">
    <property type="entry name" value="YVTN repeat-like/Quinoprotein amine dehydrogenase"/>
    <property type="match status" value="2"/>
</dbReference>
<dbReference type="InterPro" id="IPR051200">
    <property type="entry name" value="Host-pathogen_enzymatic-act"/>
</dbReference>
<dbReference type="Pfam" id="PF21783">
    <property type="entry name" value="YNCE"/>
    <property type="match status" value="1"/>
</dbReference>
<dbReference type="PANTHER" id="PTHR47197">
    <property type="entry name" value="PROTEIN NIRF"/>
    <property type="match status" value="1"/>
</dbReference>
<evidence type="ECO:0000313" key="4">
    <source>
        <dbReference type="Proteomes" id="UP000294929"/>
    </source>
</evidence>
<protein>
    <recommendedName>
        <fullName evidence="2">YNCE-like beta-propeller domain-containing protein</fullName>
    </recommendedName>
</protein>